<evidence type="ECO:0000256" key="9">
    <source>
        <dbReference type="ARBA" id="ARBA00023136"/>
    </source>
</evidence>
<dbReference type="PANTHER" id="PTHR46065">
    <property type="entry name" value="E3 UBIQUITIN-PROTEIN LIGASE MARCH 2/3 FAMILY MEMBER"/>
    <property type="match status" value="1"/>
</dbReference>
<dbReference type="Gene3D" id="3.30.40.10">
    <property type="entry name" value="Zinc/RING finger domain, C3HC4 (zinc finger)"/>
    <property type="match status" value="1"/>
</dbReference>
<evidence type="ECO:0000256" key="3">
    <source>
        <dbReference type="ARBA" id="ARBA00022692"/>
    </source>
</evidence>
<comment type="subcellular location">
    <subcellularLocation>
        <location evidence="1">Membrane</location>
        <topology evidence="1">Multi-pass membrane protein</topology>
    </subcellularLocation>
</comment>
<dbReference type="PROSITE" id="PS51292">
    <property type="entry name" value="ZF_RING_CH"/>
    <property type="match status" value="1"/>
</dbReference>
<keyword evidence="2" id="KW-0808">Transferase</keyword>
<reference evidence="12" key="1">
    <citation type="submission" date="2015-12" db="EMBL/GenBank/DDBJ databases">
        <title>De novo transcriptome assembly of four potential Pierce s Disease insect vectors from Arizona vineyards.</title>
        <authorList>
            <person name="Tassone E.E."/>
        </authorList>
    </citation>
    <scope>NUCLEOTIDE SEQUENCE</scope>
</reference>
<accession>A0A1B6E4X1</accession>
<dbReference type="GO" id="GO:0004842">
    <property type="term" value="F:ubiquitin-protein transferase activity"/>
    <property type="evidence" value="ECO:0007669"/>
    <property type="project" value="TreeGrafter"/>
</dbReference>
<name>A0A1B6E4X1_9HEMI</name>
<dbReference type="EMBL" id="GEDC01004351">
    <property type="protein sequence ID" value="JAS32947.1"/>
    <property type="molecule type" value="Transcribed_RNA"/>
</dbReference>
<evidence type="ECO:0000256" key="4">
    <source>
        <dbReference type="ARBA" id="ARBA00022723"/>
    </source>
</evidence>
<evidence type="ECO:0000256" key="2">
    <source>
        <dbReference type="ARBA" id="ARBA00022679"/>
    </source>
</evidence>
<evidence type="ECO:0000256" key="10">
    <source>
        <dbReference type="SAM" id="Phobius"/>
    </source>
</evidence>
<dbReference type="PANTHER" id="PTHR46065:SF3">
    <property type="entry name" value="FI20425P1"/>
    <property type="match status" value="1"/>
</dbReference>
<feature type="non-terminal residue" evidence="12">
    <location>
        <position position="278"/>
    </location>
</feature>
<dbReference type="GO" id="GO:0008270">
    <property type="term" value="F:zinc ion binding"/>
    <property type="evidence" value="ECO:0007669"/>
    <property type="project" value="UniProtKB-KW"/>
</dbReference>
<dbReference type="AlphaFoldDB" id="A0A1B6E4X1"/>
<sequence>MDKKKAYMKDTSSKESFNCRICQTSSQERLVSPCDCRGSMKLVHLSCLEEWINTTNKASCELCYFKFQVIKVKRYTCWQSFVSWVRLPSTRQHLRAQSCYWLCVTMILFLILTISYVCTKNKQIQTGVKILLIIIITITVICYLKKVYVLLNEDVRLFQHWWRSCVKMKIIFKESENSQIDEKVINSLGTTIPKMKTKNGSTELTQPTTHIASNSENRVSKEELNSNNLKHGRDNVDNVHSNDYTKRILSIEEAETVMMEDVEGIGEVEEMGEVDRMG</sequence>
<gene>
    <name evidence="12" type="ORF">g.45719</name>
</gene>
<evidence type="ECO:0000256" key="5">
    <source>
        <dbReference type="ARBA" id="ARBA00022771"/>
    </source>
</evidence>
<keyword evidence="8 10" id="KW-1133">Transmembrane helix</keyword>
<evidence type="ECO:0000256" key="1">
    <source>
        <dbReference type="ARBA" id="ARBA00004141"/>
    </source>
</evidence>
<dbReference type="GO" id="GO:0016020">
    <property type="term" value="C:membrane"/>
    <property type="evidence" value="ECO:0007669"/>
    <property type="project" value="UniProtKB-SubCell"/>
</dbReference>
<keyword evidence="3 10" id="KW-0812">Transmembrane</keyword>
<feature type="transmembrane region" description="Helical" evidence="10">
    <location>
        <begin position="99"/>
        <end position="117"/>
    </location>
</feature>
<keyword evidence="9 10" id="KW-0472">Membrane</keyword>
<keyword evidence="6" id="KW-0833">Ubl conjugation pathway</keyword>
<evidence type="ECO:0000256" key="7">
    <source>
        <dbReference type="ARBA" id="ARBA00022833"/>
    </source>
</evidence>
<evidence type="ECO:0000256" key="8">
    <source>
        <dbReference type="ARBA" id="ARBA00022989"/>
    </source>
</evidence>
<feature type="transmembrane region" description="Helical" evidence="10">
    <location>
        <begin position="123"/>
        <end position="144"/>
    </location>
</feature>
<proteinExistence type="predicted"/>
<dbReference type="Pfam" id="PF12906">
    <property type="entry name" value="RINGv"/>
    <property type="match status" value="1"/>
</dbReference>
<organism evidence="12">
    <name type="scientific">Clastoptera arizonana</name>
    <name type="common">Arizona spittle bug</name>
    <dbReference type="NCBI Taxonomy" id="38151"/>
    <lineage>
        <taxon>Eukaryota</taxon>
        <taxon>Metazoa</taxon>
        <taxon>Ecdysozoa</taxon>
        <taxon>Arthropoda</taxon>
        <taxon>Hexapoda</taxon>
        <taxon>Insecta</taxon>
        <taxon>Pterygota</taxon>
        <taxon>Neoptera</taxon>
        <taxon>Paraneoptera</taxon>
        <taxon>Hemiptera</taxon>
        <taxon>Auchenorrhyncha</taxon>
        <taxon>Cercopoidea</taxon>
        <taxon>Clastopteridae</taxon>
        <taxon>Clastoptera</taxon>
    </lineage>
</organism>
<protein>
    <recommendedName>
        <fullName evidence="11">RING-CH-type domain-containing protein</fullName>
    </recommendedName>
</protein>
<keyword evidence="5" id="KW-0863">Zinc-finger</keyword>
<dbReference type="SUPFAM" id="SSF57850">
    <property type="entry name" value="RING/U-box"/>
    <property type="match status" value="1"/>
</dbReference>
<dbReference type="GO" id="GO:0016567">
    <property type="term" value="P:protein ubiquitination"/>
    <property type="evidence" value="ECO:0007669"/>
    <property type="project" value="TreeGrafter"/>
</dbReference>
<evidence type="ECO:0000256" key="6">
    <source>
        <dbReference type="ARBA" id="ARBA00022786"/>
    </source>
</evidence>
<dbReference type="SMART" id="SM00744">
    <property type="entry name" value="RINGv"/>
    <property type="match status" value="1"/>
</dbReference>
<dbReference type="InterPro" id="IPR013083">
    <property type="entry name" value="Znf_RING/FYVE/PHD"/>
</dbReference>
<evidence type="ECO:0000313" key="12">
    <source>
        <dbReference type="EMBL" id="JAS32947.1"/>
    </source>
</evidence>
<evidence type="ECO:0000259" key="11">
    <source>
        <dbReference type="PROSITE" id="PS51292"/>
    </source>
</evidence>
<keyword evidence="7" id="KW-0862">Zinc</keyword>
<feature type="domain" description="RING-CH-type" evidence="11">
    <location>
        <begin position="11"/>
        <end position="70"/>
    </location>
</feature>
<dbReference type="InterPro" id="IPR011016">
    <property type="entry name" value="Znf_RING-CH"/>
</dbReference>
<keyword evidence="4" id="KW-0479">Metal-binding</keyword>